<dbReference type="InterPro" id="IPR037401">
    <property type="entry name" value="SnoaL-like"/>
</dbReference>
<dbReference type="Proteomes" id="UP000037151">
    <property type="component" value="Unassembled WGS sequence"/>
</dbReference>
<feature type="domain" description="SnoaL-like" evidence="1">
    <location>
        <begin position="5"/>
        <end position="126"/>
    </location>
</feature>
<dbReference type="AlphaFoldDB" id="A0A0L0KHA3"/>
<evidence type="ECO:0000259" key="1">
    <source>
        <dbReference type="Pfam" id="PF13577"/>
    </source>
</evidence>
<protein>
    <recommendedName>
        <fullName evidence="1">SnoaL-like domain-containing protein</fullName>
    </recommendedName>
</protein>
<dbReference type="EMBL" id="JPPY01000073">
    <property type="protein sequence ID" value="KND36990.1"/>
    <property type="molecule type" value="Genomic_DNA"/>
</dbReference>
<dbReference type="PATRIC" id="fig|42234.21.peg.2274"/>
<organism evidence="2 3">
    <name type="scientific">Streptomyces acidiscabies</name>
    <dbReference type="NCBI Taxonomy" id="42234"/>
    <lineage>
        <taxon>Bacteria</taxon>
        <taxon>Bacillati</taxon>
        <taxon>Actinomycetota</taxon>
        <taxon>Actinomycetes</taxon>
        <taxon>Kitasatosporales</taxon>
        <taxon>Streptomycetaceae</taxon>
        <taxon>Streptomyces</taxon>
    </lineage>
</organism>
<gene>
    <name evidence="2" type="ORF">IQ63_11030</name>
</gene>
<dbReference type="InterPro" id="IPR032710">
    <property type="entry name" value="NTF2-like_dom_sf"/>
</dbReference>
<dbReference type="SUPFAM" id="SSF54427">
    <property type="entry name" value="NTF2-like"/>
    <property type="match status" value="1"/>
</dbReference>
<proteinExistence type="predicted"/>
<dbReference type="RefSeq" id="WP_050370471.1">
    <property type="nucleotide sequence ID" value="NZ_KQ257813.1"/>
</dbReference>
<dbReference type="Pfam" id="PF13577">
    <property type="entry name" value="SnoaL_4"/>
    <property type="match status" value="1"/>
</dbReference>
<name>A0A0L0KHA3_9ACTN</name>
<sequence>MDTSTLQSIDAIEFLKARYCRILDTKDWDDLRSVLASDVVVDTTALGGDRVIGASNCLALFKRNYDKTVTVHHGHMPEITLASPRSVKATWAMEVLTVQPDGKRVLAFGHDHDTYSLRGGRWLITSIKSTRLLMDES</sequence>
<reference evidence="3" key="1">
    <citation type="submission" date="2014-07" db="EMBL/GenBank/DDBJ databases">
        <title>Genome sequencing of plant-pathogenic Streptomyces species.</title>
        <authorList>
            <person name="Harrison J."/>
            <person name="Sapp M."/>
            <person name="Thwaites R."/>
            <person name="Studholme D.J."/>
        </authorList>
    </citation>
    <scope>NUCLEOTIDE SEQUENCE [LARGE SCALE GENOMIC DNA]</scope>
    <source>
        <strain evidence="3">NCPPB 4445</strain>
    </source>
</reference>
<evidence type="ECO:0000313" key="2">
    <source>
        <dbReference type="EMBL" id="KND36990.1"/>
    </source>
</evidence>
<evidence type="ECO:0000313" key="3">
    <source>
        <dbReference type="Proteomes" id="UP000037151"/>
    </source>
</evidence>
<accession>A0A0L0KHA3</accession>
<comment type="caution">
    <text evidence="2">The sequence shown here is derived from an EMBL/GenBank/DDBJ whole genome shotgun (WGS) entry which is preliminary data.</text>
</comment>
<dbReference type="Gene3D" id="3.10.450.50">
    <property type="match status" value="1"/>
</dbReference>